<reference evidence="2 3" key="1">
    <citation type="submission" date="2019-06" db="EMBL/GenBank/DDBJ databases">
        <title>Draft genomes of female and male turbot (Scophthalmus maximus).</title>
        <authorList>
            <person name="Xu H."/>
            <person name="Xu X.-W."/>
            <person name="Shao C."/>
            <person name="Chen S."/>
        </authorList>
    </citation>
    <scope>NUCLEOTIDE SEQUENCE [LARGE SCALE GENOMIC DNA]</scope>
    <source>
        <strain evidence="2">Ysfricsl-2016a</strain>
        <tissue evidence="2">Blood</tissue>
    </source>
</reference>
<proteinExistence type="predicted"/>
<feature type="compositionally biased region" description="Acidic residues" evidence="1">
    <location>
        <begin position="196"/>
        <end position="209"/>
    </location>
</feature>
<name>A0A6A4SIP8_SCOMX</name>
<sequence>MPESTCVCESLAPPVEHVLIGEAPTTKPSGLVSWTQQLPPIHRRPCFALLLVDRLFDTGLLRTSCPCCPDWLFFIFAFNVGEEMENLNIRKLLTAEEEEVDVVESRAREQPLTKTMLDVRISRSRVRCVGALPSLCIDPLLRCTLLPQHPAGCLATLSVHGNGANKRLHSSLACTPQLGLKCGNQESRVTERINREEEEEDVGEAEEVNPSEPCDLSDHVSNLLLLFGKTHQLNVTTSATEARFRFSPSHVAAL</sequence>
<gene>
    <name evidence="2" type="ORF">F2P81_016633</name>
</gene>
<evidence type="ECO:0000313" key="3">
    <source>
        <dbReference type="Proteomes" id="UP000438429"/>
    </source>
</evidence>
<feature type="region of interest" description="Disordered" evidence="1">
    <location>
        <begin position="189"/>
        <end position="213"/>
    </location>
</feature>
<evidence type="ECO:0000313" key="2">
    <source>
        <dbReference type="EMBL" id="KAF0032078.1"/>
    </source>
</evidence>
<organism evidence="2 3">
    <name type="scientific">Scophthalmus maximus</name>
    <name type="common">Turbot</name>
    <name type="synonym">Psetta maxima</name>
    <dbReference type="NCBI Taxonomy" id="52904"/>
    <lineage>
        <taxon>Eukaryota</taxon>
        <taxon>Metazoa</taxon>
        <taxon>Chordata</taxon>
        <taxon>Craniata</taxon>
        <taxon>Vertebrata</taxon>
        <taxon>Euteleostomi</taxon>
        <taxon>Actinopterygii</taxon>
        <taxon>Neopterygii</taxon>
        <taxon>Teleostei</taxon>
        <taxon>Neoteleostei</taxon>
        <taxon>Acanthomorphata</taxon>
        <taxon>Carangaria</taxon>
        <taxon>Pleuronectiformes</taxon>
        <taxon>Pleuronectoidei</taxon>
        <taxon>Scophthalmidae</taxon>
        <taxon>Scophthalmus</taxon>
    </lineage>
</organism>
<dbReference type="Proteomes" id="UP000438429">
    <property type="component" value="Unassembled WGS sequence"/>
</dbReference>
<protein>
    <submittedName>
        <fullName evidence="2">Uncharacterized protein</fullName>
    </submittedName>
</protein>
<evidence type="ECO:0000256" key="1">
    <source>
        <dbReference type="SAM" id="MobiDB-lite"/>
    </source>
</evidence>
<dbReference type="EMBL" id="VEVO01000014">
    <property type="protein sequence ID" value="KAF0032078.1"/>
    <property type="molecule type" value="Genomic_DNA"/>
</dbReference>
<dbReference type="AlphaFoldDB" id="A0A6A4SIP8"/>
<accession>A0A6A4SIP8</accession>
<comment type="caution">
    <text evidence="2">The sequence shown here is derived from an EMBL/GenBank/DDBJ whole genome shotgun (WGS) entry which is preliminary data.</text>
</comment>